<feature type="domain" description="Neprosin PEP catalytic" evidence="1">
    <location>
        <begin position="1"/>
        <end position="177"/>
    </location>
</feature>
<sequence length="177" mass="19816">SDGYKSTGCYDLKCPEFVMDKSAQLYPGQVLTNVSVHGNPKKQSELFIIIYTIYDNCYVFVNDKQVGRLVGNLVPDLLKKTNTVQYGGEVWYLRNGTSHSTTDMGSRDFQDEGRSNAAHIRDITIFTVSSKKLQSQIEYDINYPECYSKNSDVVSVIPQATHFVYFGGPGGDNPNCK</sequence>
<gene>
    <name evidence="2" type="ORF">KI387_018128</name>
</gene>
<evidence type="ECO:0000313" key="2">
    <source>
        <dbReference type="EMBL" id="KAH9323489.1"/>
    </source>
</evidence>
<reference evidence="2 3" key="1">
    <citation type="journal article" date="2021" name="Nat. Plants">
        <title>The Taxus genome provides insights into paclitaxel biosynthesis.</title>
        <authorList>
            <person name="Xiong X."/>
            <person name="Gou J."/>
            <person name="Liao Q."/>
            <person name="Li Y."/>
            <person name="Zhou Q."/>
            <person name="Bi G."/>
            <person name="Li C."/>
            <person name="Du R."/>
            <person name="Wang X."/>
            <person name="Sun T."/>
            <person name="Guo L."/>
            <person name="Liang H."/>
            <person name="Lu P."/>
            <person name="Wu Y."/>
            <person name="Zhang Z."/>
            <person name="Ro D.K."/>
            <person name="Shang Y."/>
            <person name="Huang S."/>
            <person name="Yan J."/>
        </authorList>
    </citation>
    <scope>NUCLEOTIDE SEQUENCE [LARGE SCALE GENOMIC DNA]</scope>
    <source>
        <strain evidence="2">Ta-2019</strain>
    </source>
</reference>
<feature type="non-terminal residue" evidence="2">
    <location>
        <position position="1"/>
    </location>
</feature>
<dbReference type="PANTHER" id="PTHR31589:SF223">
    <property type="entry name" value="PROTEIN, PUTATIVE (DUF239)-RELATED"/>
    <property type="match status" value="1"/>
</dbReference>
<evidence type="ECO:0000313" key="3">
    <source>
        <dbReference type="Proteomes" id="UP000824469"/>
    </source>
</evidence>
<evidence type="ECO:0000259" key="1">
    <source>
        <dbReference type="PROSITE" id="PS52045"/>
    </source>
</evidence>
<dbReference type="Proteomes" id="UP000824469">
    <property type="component" value="Unassembled WGS sequence"/>
</dbReference>
<accession>A0AA38GKQ8</accession>
<dbReference type="Pfam" id="PF03080">
    <property type="entry name" value="Neprosin"/>
    <property type="match status" value="1"/>
</dbReference>
<dbReference type="AlphaFoldDB" id="A0AA38GKQ8"/>
<dbReference type="InterPro" id="IPR053168">
    <property type="entry name" value="Glutamic_endopeptidase"/>
</dbReference>
<dbReference type="PROSITE" id="PS52045">
    <property type="entry name" value="NEPROSIN_PEP_CD"/>
    <property type="match status" value="1"/>
</dbReference>
<keyword evidence="3" id="KW-1185">Reference proteome</keyword>
<comment type="caution">
    <text evidence="2">The sequence shown here is derived from an EMBL/GenBank/DDBJ whole genome shotgun (WGS) entry which is preliminary data.</text>
</comment>
<name>A0AA38GKQ8_TAXCH</name>
<dbReference type="PANTHER" id="PTHR31589">
    <property type="entry name" value="PROTEIN, PUTATIVE (DUF239)-RELATED-RELATED"/>
    <property type="match status" value="1"/>
</dbReference>
<protein>
    <recommendedName>
        <fullName evidence="1">Neprosin PEP catalytic domain-containing protein</fullName>
    </recommendedName>
</protein>
<proteinExistence type="predicted"/>
<organism evidence="2 3">
    <name type="scientific">Taxus chinensis</name>
    <name type="common">Chinese yew</name>
    <name type="synonym">Taxus wallichiana var. chinensis</name>
    <dbReference type="NCBI Taxonomy" id="29808"/>
    <lineage>
        <taxon>Eukaryota</taxon>
        <taxon>Viridiplantae</taxon>
        <taxon>Streptophyta</taxon>
        <taxon>Embryophyta</taxon>
        <taxon>Tracheophyta</taxon>
        <taxon>Spermatophyta</taxon>
        <taxon>Pinopsida</taxon>
        <taxon>Pinidae</taxon>
        <taxon>Conifers II</taxon>
        <taxon>Cupressales</taxon>
        <taxon>Taxaceae</taxon>
        <taxon>Taxus</taxon>
    </lineage>
</organism>
<dbReference type="EMBL" id="JAHRHJ020000003">
    <property type="protein sequence ID" value="KAH9323489.1"/>
    <property type="molecule type" value="Genomic_DNA"/>
</dbReference>
<dbReference type="InterPro" id="IPR004314">
    <property type="entry name" value="Neprosin"/>
</dbReference>